<sequence>MSVSDQHKLASAEPKATSKIAARKQRLDALPKPAARGWIHAITAPLALANSIVLVVLAPTADVRAACVVFGLSAVFLFGNSAVYHLGRWSVKVHSVLRRIDHSNIFLLIAGTYTPLSVALLPPKTAALVLGIVWAGATGGILLSVFKPTAPRWLYTPLYVALGWVAVWFLPDFWQAGGPAVVWLLIAGGLSYTAGALCYGLRWPNPWPNVWGFHEFFHTGTLFGYVCHAVTVWLAVMA</sequence>
<feature type="transmembrane region" description="Helical" evidence="7">
    <location>
        <begin position="153"/>
        <end position="170"/>
    </location>
</feature>
<evidence type="ECO:0000256" key="7">
    <source>
        <dbReference type="SAM" id="Phobius"/>
    </source>
</evidence>
<comment type="caution">
    <text evidence="8">The sequence shown here is derived from an EMBL/GenBank/DDBJ whole genome shotgun (WGS) entry which is preliminary data.</text>
</comment>
<feature type="compositionally biased region" description="Basic and acidic residues" evidence="6">
    <location>
        <begin position="1"/>
        <end position="10"/>
    </location>
</feature>
<accession>A0A2V1K9J0</accession>
<evidence type="ECO:0000256" key="1">
    <source>
        <dbReference type="ARBA" id="ARBA00004141"/>
    </source>
</evidence>
<keyword evidence="5" id="KW-0862">Zinc</keyword>
<evidence type="ECO:0000256" key="4">
    <source>
        <dbReference type="ARBA" id="ARBA00023136"/>
    </source>
</evidence>
<feature type="binding site" evidence="5">
    <location>
        <position position="218"/>
    </location>
    <ligand>
        <name>Zn(2+)</name>
        <dbReference type="ChEBI" id="CHEBI:29105"/>
    </ligand>
</feature>
<dbReference type="InterPro" id="IPR004254">
    <property type="entry name" value="AdipoR/HlyIII-related"/>
</dbReference>
<dbReference type="Proteomes" id="UP000245283">
    <property type="component" value="Unassembled WGS sequence"/>
</dbReference>
<dbReference type="Pfam" id="PF03006">
    <property type="entry name" value="HlyIII"/>
    <property type="match status" value="1"/>
</dbReference>
<organism evidence="8 9">
    <name type="scientific">Ancrocorticia populi</name>
    <dbReference type="NCBI Taxonomy" id="2175228"/>
    <lineage>
        <taxon>Bacteria</taxon>
        <taxon>Bacillati</taxon>
        <taxon>Actinomycetota</taxon>
        <taxon>Actinomycetes</taxon>
        <taxon>Actinomycetales</taxon>
        <taxon>Actinomycetaceae</taxon>
        <taxon>Ancrocorticia</taxon>
    </lineage>
</organism>
<keyword evidence="9" id="KW-1185">Reference proteome</keyword>
<keyword evidence="5" id="KW-0479">Metal-binding</keyword>
<dbReference type="PANTHER" id="PTHR20855">
    <property type="entry name" value="ADIPOR/PROGESTIN RECEPTOR-RELATED"/>
    <property type="match status" value="1"/>
</dbReference>
<protein>
    <submittedName>
        <fullName evidence="8">Hemolysin</fullName>
    </submittedName>
</protein>
<feature type="transmembrane region" description="Helical" evidence="7">
    <location>
        <begin position="63"/>
        <end position="84"/>
    </location>
</feature>
<feature type="transmembrane region" description="Helical" evidence="7">
    <location>
        <begin position="216"/>
        <end position="236"/>
    </location>
</feature>
<evidence type="ECO:0000256" key="5">
    <source>
        <dbReference type="PIRSR" id="PIRSR604254-1"/>
    </source>
</evidence>
<comment type="subcellular location">
    <subcellularLocation>
        <location evidence="1">Membrane</location>
        <topology evidence="1">Multi-pass membrane protein</topology>
    </subcellularLocation>
</comment>
<reference evidence="9" key="1">
    <citation type="submission" date="2018-05" db="EMBL/GenBank/DDBJ databases">
        <authorList>
            <person name="Li Y."/>
        </authorList>
    </citation>
    <scope>NUCLEOTIDE SEQUENCE [LARGE SCALE GENOMIC DNA]</scope>
    <source>
        <strain evidence="9">sk1b4</strain>
    </source>
</reference>
<feature type="region of interest" description="Disordered" evidence="6">
    <location>
        <begin position="1"/>
        <end position="20"/>
    </location>
</feature>
<feature type="transmembrane region" description="Helical" evidence="7">
    <location>
        <begin position="127"/>
        <end position="146"/>
    </location>
</feature>
<name>A0A2V1K9J0_9ACTO</name>
<dbReference type="AlphaFoldDB" id="A0A2V1K9J0"/>
<evidence type="ECO:0000313" key="8">
    <source>
        <dbReference type="EMBL" id="PWF27773.1"/>
    </source>
</evidence>
<feature type="binding site" evidence="5">
    <location>
        <position position="85"/>
    </location>
    <ligand>
        <name>Zn(2+)</name>
        <dbReference type="ChEBI" id="CHEBI:29105"/>
    </ligand>
</feature>
<dbReference type="OrthoDB" id="9813689at2"/>
<proteinExistence type="predicted"/>
<keyword evidence="4 7" id="KW-0472">Membrane</keyword>
<dbReference type="RefSeq" id="WP_109092792.1">
    <property type="nucleotide sequence ID" value="NZ_CAMELQ010000064.1"/>
</dbReference>
<dbReference type="GO" id="GO:0046872">
    <property type="term" value="F:metal ion binding"/>
    <property type="evidence" value="ECO:0007669"/>
    <property type="project" value="UniProtKB-KW"/>
</dbReference>
<keyword evidence="2 7" id="KW-0812">Transmembrane</keyword>
<evidence type="ECO:0000256" key="2">
    <source>
        <dbReference type="ARBA" id="ARBA00022692"/>
    </source>
</evidence>
<keyword evidence="3 7" id="KW-1133">Transmembrane helix</keyword>
<feature type="transmembrane region" description="Helical" evidence="7">
    <location>
        <begin position="182"/>
        <end position="204"/>
    </location>
</feature>
<feature type="binding site" evidence="5">
    <location>
        <position position="214"/>
    </location>
    <ligand>
        <name>Zn(2+)</name>
        <dbReference type="ChEBI" id="CHEBI:29105"/>
    </ligand>
</feature>
<dbReference type="PANTHER" id="PTHR20855:SF3">
    <property type="entry name" value="LD03007P"/>
    <property type="match status" value="1"/>
</dbReference>
<dbReference type="EMBL" id="QETB01000001">
    <property type="protein sequence ID" value="PWF27773.1"/>
    <property type="molecule type" value="Genomic_DNA"/>
</dbReference>
<feature type="transmembrane region" description="Helical" evidence="7">
    <location>
        <begin position="37"/>
        <end position="57"/>
    </location>
</feature>
<gene>
    <name evidence="8" type="ORF">DD236_02565</name>
</gene>
<dbReference type="GO" id="GO:0016020">
    <property type="term" value="C:membrane"/>
    <property type="evidence" value="ECO:0007669"/>
    <property type="project" value="UniProtKB-SubCell"/>
</dbReference>
<evidence type="ECO:0000256" key="6">
    <source>
        <dbReference type="SAM" id="MobiDB-lite"/>
    </source>
</evidence>
<evidence type="ECO:0000313" key="9">
    <source>
        <dbReference type="Proteomes" id="UP000245283"/>
    </source>
</evidence>
<evidence type="ECO:0000256" key="3">
    <source>
        <dbReference type="ARBA" id="ARBA00022989"/>
    </source>
</evidence>